<sequence>MSDVSWLFFALLSWVLAQSIAIGGFIGIETVVVIMFLGPRFGFWWVLGIAAIERVCYSYFRNSHQPFYIILFSVLLIFIIWIYVYFGPGHPANKSKLFSWSIIMDFGFPALAPLAVYLARNSDRPRIVN</sequence>
<keyword evidence="1" id="KW-1133">Transmembrane helix</keyword>
<evidence type="ECO:0000313" key="3">
    <source>
        <dbReference type="Proteomes" id="UP001157914"/>
    </source>
</evidence>
<keyword evidence="3" id="KW-1185">Reference proteome</keyword>
<organism evidence="2 3">
    <name type="scientific">Roseibium denhamense</name>
    <dbReference type="NCBI Taxonomy" id="76305"/>
    <lineage>
        <taxon>Bacteria</taxon>
        <taxon>Pseudomonadati</taxon>
        <taxon>Pseudomonadota</taxon>
        <taxon>Alphaproteobacteria</taxon>
        <taxon>Hyphomicrobiales</taxon>
        <taxon>Stappiaceae</taxon>
        <taxon>Roseibium</taxon>
    </lineage>
</organism>
<reference evidence="2 3" key="1">
    <citation type="submission" date="2017-05" db="EMBL/GenBank/DDBJ databases">
        <authorList>
            <person name="Varghese N."/>
            <person name="Submissions S."/>
        </authorList>
    </citation>
    <scope>NUCLEOTIDE SEQUENCE [LARGE SCALE GENOMIC DNA]</scope>
    <source>
        <strain evidence="2 3">DSM 15949</strain>
    </source>
</reference>
<dbReference type="RefSeq" id="WP_283404591.1">
    <property type="nucleotide sequence ID" value="NZ_BAAAEA010000004.1"/>
</dbReference>
<dbReference type="Proteomes" id="UP001157914">
    <property type="component" value="Unassembled WGS sequence"/>
</dbReference>
<gene>
    <name evidence="2" type="ORF">SAMN06265374_3361</name>
</gene>
<keyword evidence="1" id="KW-0812">Transmembrane</keyword>
<proteinExistence type="predicted"/>
<feature type="transmembrane region" description="Helical" evidence="1">
    <location>
        <begin position="67"/>
        <end position="86"/>
    </location>
</feature>
<protein>
    <submittedName>
        <fullName evidence="2">Uncharacterized protein</fullName>
    </submittedName>
</protein>
<name>A0ABY1PC80_9HYPH</name>
<feature type="transmembrane region" description="Helical" evidence="1">
    <location>
        <begin position="98"/>
        <end position="119"/>
    </location>
</feature>
<evidence type="ECO:0000256" key="1">
    <source>
        <dbReference type="SAM" id="Phobius"/>
    </source>
</evidence>
<comment type="caution">
    <text evidence="2">The sequence shown here is derived from an EMBL/GenBank/DDBJ whole genome shotgun (WGS) entry which is preliminary data.</text>
</comment>
<keyword evidence="1" id="KW-0472">Membrane</keyword>
<accession>A0ABY1PC80</accession>
<dbReference type="EMBL" id="FXTT01000004">
    <property type="protein sequence ID" value="SMP31052.1"/>
    <property type="molecule type" value="Genomic_DNA"/>
</dbReference>
<feature type="transmembrane region" description="Helical" evidence="1">
    <location>
        <begin position="41"/>
        <end position="60"/>
    </location>
</feature>
<evidence type="ECO:0000313" key="2">
    <source>
        <dbReference type="EMBL" id="SMP31052.1"/>
    </source>
</evidence>